<protein>
    <recommendedName>
        <fullName evidence="4">phosphoinositide 5-phosphatase</fullName>
        <ecNumber evidence="4">3.1.3.36</ecNumber>
    </recommendedName>
</protein>
<organism evidence="11 12">
    <name type="scientific">Cryptococcus wingfieldii CBS 7118</name>
    <dbReference type="NCBI Taxonomy" id="1295528"/>
    <lineage>
        <taxon>Eukaryota</taxon>
        <taxon>Fungi</taxon>
        <taxon>Dikarya</taxon>
        <taxon>Basidiomycota</taxon>
        <taxon>Agaricomycotina</taxon>
        <taxon>Tremellomycetes</taxon>
        <taxon>Tremellales</taxon>
        <taxon>Cryptococcaceae</taxon>
        <taxon>Cryptococcus</taxon>
    </lineage>
</organism>
<feature type="compositionally biased region" description="Polar residues" evidence="9">
    <location>
        <begin position="1285"/>
        <end position="1296"/>
    </location>
</feature>
<evidence type="ECO:0000256" key="4">
    <source>
        <dbReference type="ARBA" id="ARBA00013044"/>
    </source>
</evidence>
<keyword evidence="7" id="KW-0378">Hydrolase</keyword>
<dbReference type="GeneID" id="30193273"/>
<dbReference type="SUPFAM" id="SSF56219">
    <property type="entry name" value="DNase I-like"/>
    <property type="match status" value="1"/>
</dbReference>
<dbReference type="Gene3D" id="3.60.10.10">
    <property type="entry name" value="Endonuclease/exonuclease/phosphatase"/>
    <property type="match status" value="1"/>
</dbReference>
<feature type="compositionally biased region" description="Basic and acidic residues" evidence="9">
    <location>
        <begin position="1223"/>
        <end position="1254"/>
    </location>
</feature>
<dbReference type="OrthoDB" id="405996at2759"/>
<dbReference type="Pfam" id="PF02383">
    <property type="entry name" value="Syja_N"/>
    <property type="match status" value="1"/>
</dbReference>
<sequence length="1296" mass="141036">MPASLYLRPSPRAFFLLTPKHALVFRQPSASEASASKSVVVAEWLPLEEVETQDLIKIHGGVDGVLGVGSVPSAERSPVPEIFLFISTNSTPLPPLLPNSPLHPSKLLSVQFYSLSSSAWDPPDWTSLANAARAEQMGLDWEDEYENVSTTWNAAGGSTTPSSQYPHPCQGMKKYLESGGFFFAEGCKWDISSRLSPTSNWIKEASSSPSDRVGGHPLEGFDERFVWNKSLLEPFLEFRKGLGEDMRRELDNAALLIPIIQGFCGALPISPSSSLSSSLSSLALISRLSWKRAGARFRTRGIDDDGQVANFVESELIYSSGEMTMSYVQVRGSVPVFWGQPVGGLGTLNQKVEITRPAQATQPAFDKHFLELLEHYNSIHAVNLLGQKDAESMLSNAYSSHLSSLKRTLQDTPSEEKDRADIADRGTLELTAYDFHSAVRSGGNEAVRYDLERRLREVVRSREKFGWTVVDMGSEDVIEQQQGVFRTNCLDCLDRTNYVQDVISSLTLSAFLDTYVSPTLASSPTLWSAHRSLWADNGDRLSKIYAGTGAINTSATRSGKKTFAGLLSDATKSVGRAYVNNFQDKGKQTAIDLLLGMLVGQRRVVLWDPVSESVQAALIQREGEYTSHRNVTIFSGTWNLNGKAPNEPLDPWLFPPDTTDPDIYMIAFQEIVELTAGQILQTDPAKKRMWEKYIMDTFNNRKPSQYLLLRSDQLVGTAIIVIVKSHLLPHIRRIESATKKTGLSGLSGNKGGVSVRFDLFDTSICLVTCHLAAGFGNVQDRNADWRTVVKGLRFQRGRGIEDHEIAIWGADFNYRISMANQEVRDLVERGDLHRLLESDQLLGAMEKGDVFGGYDEGPVAFPPTYKYDNGTSNYDSSEKQRVPAWTDRILFKGAALRLKEYSRSELMTSDHRPVYAVFDATIREVDHVKRDGIAKELVHGFVREGGSQKLEGIVGVEVGEKSARETTRGLAKIERATPRPSPRLPPRPSSSTSLNSLAEKASPTLATGRMSSAHNLQAPPHTSASNSLRALATSRASGSEGLDGQRRTPPIPPRPSVYPRPPTASTTKPKQVPAPPRSRSVSNLSNHTESSISPVSPTTTGEFVVVPSSTNGAARRAPPLPPRVNSVSQSASHPPPAPSAAAAKATPRTAPPVPRKSLDLNGSPPSGLMSPVDPDVVMQKIKAGMGTPVSRPIPARPQVERGEGSVVSMVRALNANNEGGGWKAKEKGKVEGKTPGESVKEPESSTSGLEKDVQDAVGGDVFGKTEAAAKKKPPPAVPKKPVTLQKASDTASGKTR</sequence>
<dbReference type="EC" id="3.1.3.36" evidence="4"/>
<feature type="compositionally biased region" description="Pro residues" evidence="9">
    <location>
        <begin position="979"/>
        <end position="988"/>
    </location>
</feature>
<comment type="similarity">
    <text evidence="2">Belongs to the synaptojanin family.</text>
</comment>
<evidence type="ECO:0000259" key="10">
    <source>
        <dbReference type="PROSITE" id="PS50275"/>
    </source>
</evidence>
<keyword evidence="12" id="KW-1185">Reference proteome</keyword>
<feature type="compositionally biased region" description="Polar residues" evidence="9">
    <location>
        <begin position="1079"/>
        <end position="1112"/>
    </location>
</feature>
<dbReference type="PANTHER" id="PTHR11200:SF257">
    <property type="entry name" value="PHOSPHOINOSITIDE 5-PHOSPHATASE"/>
    <property type="match status" value="1"/>
</dbReference>
<feature type="domain" description="SAC" evidence="10">
    <location>
        <begin position="172"/>
        <end position="547"/>
    </location>
</feature>
<keyword evidence="6" id="KW-0963">Cytoplasm</keyword>
<evidence type="ECO:0000256" key="6">
    <source>
        <dbReference type="ARBA" id="ARBA00022490"/>
    </source>
</evidence>
<keyword evidence="5" id="KW-0813">Transport</keyword>
<feature type="region of interest" description="Disordered" evidence="9">
    <location>
        <begin position="961"/>
        <end position="1204"/>
    </location>
</feature>
<keyword evidence="8" id="KW-0653">Protein transport</keyword>
<evidence type="ECO:0000256" key="8">
    <source>
        <dbReference type="ARBA" id="ARBA00022927"/>
    </source>
</evidence>
<feature type="region of interest" description="Disordered" evidence="9">
    <location>
        <begin position="1217"/>
        <end position="1296"/>
    </location>
</feature>
<evidence type="ECO:0000256" key="7">
    <source>
        <dbReference type="ARBA" id="ARBA00022801"/>
    </source>
</evidence>
<dbReference type="FunFam" id="3.60.10.10:FF:000029">
    <property type="entry name" value="Inositol polyphosphate 5-phosphatase"/>
    <property type="match status" value="1"/>
</dbReference>
<dbReference type="SMART" id="SM00128">
    <property type="entry name" value="IPPc"/>
    <property type="match status" value="1"/>
</dbReference>
<evidence type="ECO:0000256" key="3">
    <source>
        <dbReference type="ARBA" id="ARBA00009678"/>
    </source>
</evidence>
<dbReference type="PROSITE" id="PS50275">
    <property type="entry name" value="SAC"/>
    <property type="match status" value="1"/>
</dbReference>
<dbReference type="EMBL" id="AWGH01000010">
    <property type="protein sequence ID" value="ODN97493.1"/>
    <property type="molecule type" value="Genomic_DNA"/>
</dbReference>
<evidence type="ECO:0000256" key="9">
    <source>
        <dbReference type="SAM" id="MobiDB-lite"/>
    </source>
</evidence>
<evidence type="ECO:0000256" key="2">
    <source>
        <dbReference type="ARBA" id="ARBA00008943"/>
    </source>
</evidence>
<gene>
    <name evidence="11" type="ORF">L198_04060</name>
</gene>
<proteinExistence type="inferred from homology"/>
<feature type="compositionally biased region" description="Polar residues" evidence="9">
    <location>
        <begin position="1009"/>
        <end position="1028"/>
    </location>
</feature>
<comment type="caution">
    <text evidence="11">The sequence shown here is derived from an EMBL/GenBank/DDBJ whole genome shotgun (WGS) entry which is preliminary data.</text>
</comment>
<reference evidence="11 12" key="1">
    <citation type="submission" date="2016-06" db="EMBL/GenBank/DDBJ databases">
        <title>Evolution of pathogenesis and genome organization in the Tremellales.</title>
        <authorList>
            <person name="Cuomo C."/>
            <person name="Litvintseva A."/>
            <person name="Heitman J."/>
            <person name="Chen Y."/>
            <person name="Sun S."/>
            <person name="Springer D."/>
            <person name="Dromer F."/>
            <person name="Young S."/>
            <person name="Zeng Q."/>
            <person name="Chapman S."/>
            <person name="Gujja S."/>
            <person name="Saif S."/>
            <person name="Birren B."/>
        </authorList>
    </citation>
    <scope>NUCLEOTIDE SEQUENCE [LARGE SCALE GENOMIC DNA]</scope>
    <source>
        <strain evidence="11 12">CBS 7118</strain>
    </source>
</reference>
<dbReference type="InterPro" id="IPR000300">
    <property type="entry name" value="IPPc"/>
</dbReference>
<feature type="compositionally biased region" description="Basic and acidic residues" evidence="9">
    <location>
        <begin position="961"/>
        <end position="977"/>
    </location>
</feature>
<dbReference type="GO" id="GO:0043813">
    <property type="term" value="F:phosphatidylinositol-3,5-bisphosphate 5-phosphatase activity"/>
    <property type="evidence" value="ECO:0007669"/>
    <property type="project" value="TreeGrafter"/>
</dbReference>
<dbReference type="GO" id="GO:0005737">
    <property type="term" value="C:cytoplasm"/>
    <property type="evidence" value="ECO:0007669"/>
    <property type="project" value="UniProtKB-SubCell"/>
</dbReference>
<dbReference type="RefSeq" id="XP_019032095.1">
    <property type="nucleotide sequence ID" value="XM_019176182.1"/>
</dbReference>
<evidence type="ECO:0000313" key="12">
    <source>
        <dbReference type="Proteomes" id="UP000094819"/>
    </source>
</evidence>
<name>A0A1E3J9F2_9TREE</name>
<evidence type="ECO:0000256" key="5">
    <source>
        <dbReference type="ARBA" id="ARBA00022448"/>
    </source>
</evidence>
<dbReference type="InterPro" id="IPR036691">
    <property type="entry name" value="Endo/exonu/phosph_ase_sf"/>
</dbReference>
<dbReference type="InterPro" id="IPR046985">
    <property type="entry name" value="IP5"/>
</dbReference>
<comment type="similarity">
    <text evidence="3">In the central section; belongs to the inositol 1,4,5-trisphosphate 5-phosphatase family.</text>
</comment>
<accession>A0A1E3J9F2</accession>
<evidence type="ECO:0000313" key="11">
    <source>
        <dbReference type="EMBL" id="ODN97493.1"/>
    </source>
</evidence>
<dbReference type="GO" id="GO:0016020">
    <property type="term" value="C:membrane"/>
    <property type="evidence" value="ECO:0007669"/>
    <property type="project" value="TreeGrafter"/>
</dbReference>
<comment type="subcellular location">
    <subcellularLocation>
        <location evidence="1">Cytoplasm</location>
    </subcellularLocation>
</comment>
<dbReference type="GO" id="GO:0004439">
    <property type="term" value="F:phosphatidylinositol-4,5-bisphosphate 5-phosphatase activity"/>
    <property type="evidence" value="ECO:0007669"/>
    <property type="project" value="UniProtKB-EC"/>
</dbReference>
<dbReference type="Pfam" id="PF22669">
    <property type="entry name" value="Exo_endo_phos2"/>
    <property type="match status" value="1"/>
</dbReference>
<feature type="compositionally biased region" description="Low complexity" evidence="9">
    <location>
        <begin position="1139"/>
        <end position="1148"/>
    </location>
</feature>
<dbReference type="InterPro" id="IPR002013">
    <property type="entry name" value="SAC_dom"/>
</dbReference>
<evidence type="ECO:0000256" key="1">
    <source>
        <dbReference type="ARBA" id="ARBA00004496"/>
    </source>
</evidence>
<dbReference type="GO" id="GO:0015031">
    <property type="term" value="P:protein transport"/>
    <property type="evidence" value="ECO:0007669"/>
    <property type="project" value="UniProtKB-KW"/>
</dbReference>
<dbReference type="Proteomes" id="UP000094819">
    <property type="component" value="Unassembled WGS sequence"/>
</dbReference>
<dbReference type="GO" id="GO:0046856">
    <property type="term" value="P:phosphatidylinositol dephosphorylation"/>
    <property type="evidence" value="ECO:0007669"/>
    <property type="project" value="InterPro"/>
</dbReference>
<feature type="compositionally biased region" description="Pro residues" evidence="9">
    <location>
        <begin position="1049"/>
        <end position="1062"/>
    </location>
</feature>
<dbReference type="PANTHER" id="PTHR11200">
    <property type="entry name" value="INOSITOL 5-PHOSPHATASE"/>
    <property type="match status" value="1"/>
</dbReference>